<dbReference type="EMBL" id="JAQQBS010000002">
    <property type="protein sequence ID" value="KAK0173800.1"/>
    <property type="molecule type" value="Genomic_DNA"/>
</dbReference>
<organism evidence="6 7">
    <name type="scientific">Microctonus aethiopoides</name>
    <dbReference type="NCBI Taxonomy" id="144406"/>
    <lineage>
        <taxon>Eukaryota</taxon>
        <taxon>Metazoa</taxon>
        <taxon>Ecdysozoa</taxon>
        <taxon>Arthropoda</taxon>
        <taxon>Hexapoda</taxon>
        <taxon>Insecta</taxon>
        <taxon>Pterygota</taxon>
        <taxon>Neoptera</taxon>
        <taxon>Endopterygota</taxon>
        <taxon>Hymenoptera</taxon>
        <taxon>Apocrita</taxon>
        <taxon>Ichneumonoidea</taxon>
        <taxon>Braconidae</taxon>
        <taxon>Euphorinae</taxon>
        <taxon>Microctonus</taxon>
    </lineage>
</organism>
<name>A0AA39KU33_9HYME</name>
<comment type="similarity">
    <text evidence="1">Belongs to the type-B carboxylesterase/lipase family.</text>
</comment>
<feature type="signal peptide" evidence="4">
    <location>
        <begin position="1"/>
        <end position="19"/>
    </location>
</feature>
<dbReference type="PANTHER" id="PTHR43903">
    <property type="entry name" value="NEUROLIGIN"/>
    <property type="match status" value="1"/>
</dbReference>
<reference evidence="6" key="1">
    <citation type="journal article" date="2023" name="bioRxiv">
        <title>Scaffold-level genome assemblies of two parasitoid biocontrol wasps reveal the parthenogenesis mechanism and an associated novel virus.</title>
        <authorList>
            <person name="Inwood S."/>
            <person name="Skelly J."/>
            <person name="Guhlin J."/>
            <person name="Harrop T."/>
            <person name="Goldson S."/>
            <person name="Dearden P."/>
        </authorList>
    </citation>
    <scope>NUCLEOTIDE SEQUENCE</scope>
    <source>
        <strain evidence="6">Irish</strain>
        <tissue evidence="6">Whole body</tissue>
    </source>
</reference>
<evidence type="ECO:0000256" key="4">
    <source>
        <dbReference type="SAM" id="SignalP"/>
    </source>
</evidence>
<keyword evidence="3" id="KW-0325">Glycoprotein</keyword>
<dbReference type="InterPro" id="IPR029058">
    <property type="entry name" value="AB_hydrolase_fold"/>
</dbReference>
<keyword evidence="2 4" id="KW-0732">Signal</keyword>
<proteinExistence type="inferred from homology"/>
<protein>
    <recommendedName>
        <fullName evidence="5">Carboxylesterase type B domain-containing protein</fullName>
    </recommendedName>
</protein>
<feature type="domain" description="Carboxylesterase type B" evidence="5">
    <location>
        <begin position="35"/>
        <end position="560"/>
    </location>
</feature>
<dbReference type="InterPro" id="IPR019819">
    <property type="entry name" value="Carboxylesterase_B_CS"/>
</dbReference>
<dbReference type="InterPro" id="IPR051093">
    <property type="entry name" value="Neuroligin/BSAL"/>
</dbReference>
<comment type="caution">
    <text evidence="6">The sequence shown here is derived from an EMBL/GenBank/DDBJ whole genome shotgun (WGS) entry which is preliminary data.</text>
</comment>
<accession>A0AA39KU33</accession>
<evidence type="ECO:0000256" key="3">
    <source>
        <dbReference type="ARBA" id="ARBA00023180"/>
    </source>
</evidence>
<evidence type="ECO:0000313" key="6">
    <source>
        <dbReference type="EMBL" id="KAK0173800.1"/>
    </source>
</evidence>
<dbReference type="InterPro" id="IPR002018">
    <property type="entry name" value="CarbesteraseB"/>
</dbReference>
<dbReference type="Pfam" id="PF00135">
    <property type="entry name" value="COesterase"/>
    <property type="match status" value="1"/>
</dbReference>
<evidence type="ECO:0000259" key="5">
    <source>
        <dbReference type="Pfam" id="PF00135"/>
    </source>
</evidence>
<dbReference type="SUPFAM" id="SSF53474">
    <property type="entry name" value="alpha/beta-Hydrolases"/>
    <property type="match status" value="1"/>
</dbReference>
<feature type="chain" id="PRO_5041266332" description="Carboxylesterase type B domain-containing protein" evidence="4">
    <location>
        <begin position="20"/>
        <end position="623"/>
    </location>
</feature>
<keyword evidence="7" id="KW-1185">Reference proteome</keyword>
<evidence type="ECO:0000256" key="2">
    <source>
        <dbReference type="ARBA" id="ARBA00022729"/>
    </source>
</evidence>
<dbReference type="Proteomes" id="UP001168990">
    <property type="component" value="Unassembled WGS sequence"/>
</dbReference>
<dbReference type="PROSITE" id="PS00941">
    <property type="entry name" value="CARBOXYLESTERASE_B_2"/>
    <property type="match status" value="1"/>
</dbReference>
<evidence type="ECO:0000256" key="1">
    <source>
        <dbReference type="ARBA" id="ARBA00005964"/>
    </source>
</evidence>
<evidence type="ECO:0000313" key="7">
    <source>
        <dbReference type="Proteomes" id="UP001168990"/>
    </source>
</evidence>
<gene>
    <name evidence="6" type="ORF">PV328_006945</name>
</gene>
<sequence length="623" mass="69731">MLIFVVFFYELIFIDGNAAAGAQITNPRQRIGREPPTVTIPGQGILVGKEIPLARPQRVTAYLGVPYAHPPIGQRRFTPPVTDPPVSWNGPRNATQFASSCQQVSDRRKLHENLYRRLLPSTWVDPGVSEDCLYLNLYIPDGPPPSEGWPVMVWFHGGDFNTGTPAIWDATVFVNKQKILVVTVAYRLNIFGFFTTTDAEAPGNYGMLDQVAALDWIQRNIEQFNGSPQNVVIAGHSSGAISVGLHMLSPLSKGKFSKAIAMSGDAIGSVRTPELEAPIVEQIADRFTCFPRPRSALMECLRRLPAAILLKETADIETWGPIVDVDTNNLTAPFLPMHPKDILNTENFNPVPFMTGYTSNEQALAYLETVNNAEDDGKLSPAKFDSMIRDETIAAIRIPGDNSTTCESKPHTIADAVLFLYKPYPPTNDPAILRDRYLHLQTDKNYAAGLTLLASRVSRHEQQAFVYRFDYRPRTFQVARDVPDWAGVPHMFELPFVWGLPHTFVRTIPWNDSDKNLAEVMMMMIGNFVRTGTPSLHNVRWEPFTDDSPGILIINTTINMSDINAIDYRAFAFWNEYYPMLIEESMNNCCNTTYSTANPLKLTTELYIASSIITMALIQSIYV</sequence>
<reference evidence="6" key="2">
    <citation type="submission" date="2023-03" db="EMBL/GenBank/DDBJ databases">
        <authorList>
            <person name="Inwood S.N."/>
            <person name="Skelly J.G."/>
            <person name="Guhlin J."/>
            <person name="Harrop T.W.R."/>
            <person name="Goldson S.G."/>
            <person name="Dearden P.K."/>
        </authorList>
    </citation>
    <scope>NUCLEOTIDE SEQUENCE</scope>
    <source>
        <strain evidence="6">Irish</strain>
        <tissue evidence="6">Whole body</tissue>
    </source>
</reference>
<dbReference type="AlphaFoldDB" id="A0AA39KU33"/>
<dbReference type="Gene3D" id="3.40.50.1820">
    <property type="entry name" value="alpha/beta hydrolase"/>
    <property type="match status" value="1"/>
</dbReference>